<feature type="binding site" evidence="3">
    <location>
        <position position="13"/>
    </location>
    <ligand>
        <name>substrate</name>
    </ligand>
</feature>
<feature type="site" description="Could be important to modulate the pK values of the two catalytic cysteine residues" evidence="3">
    <location>
        <position position="186"/>
    </location>
</feature>
<protein>
    <recommendedName>
        <fullName evidence="3 4">Diaminopimelate epimerase</fullName>
        <shortName evidence="3">DAP epimerase</shortName>
        <ecNumber evidence="3 4">5.1.1.7</ecNumber>
    </recommendedName>
    <alternativeName>
        <fullName evidence="3">PLP-independent amino acid racemase</fullName>
    </alternativeName>
</protein>
<dbReference type="EMBL" id="JBIPKE010000019">
    <property type="protein sequence ID" value="MFH6984959.1"/>
    <property type="molecule type" value="Genomic_DNA"/>
</dbReference>
<name>A0ABW7NBQ0_9BACT</name>
<dbReference type="Pfam" id="PF01678">
    <property type="entry name" value="DAP_epimerase"/>
    <property type="match status" value="2"/>
</dbReference>
<feature type="site" description="Could be important to modulate the pK values of the two catalytic cysteine residues" evidence="3">
    <location>
        <position position="137"/>
    </location>
</feature>
<reference evidence="5 6" key="1">
    <citation type="journal article" date="2013" name="Int. J. Syst. Evol. Microbiol.">
        <title>Marinoscillum luteum sp. nov., isolated from marine sediment.</title>
        <authorList>
            <person name="Cha I.T."/>
            <person name="Park S.J."/>
            <person name="Kim S.J."/>
            <person name="Kim J.G."/>
            <person name="Jung M.Y."/>
            <person name="Shin K.S."/>
            <person name="Kwon K.K."/>
            <person name="Yang S.H."/>
            <person name="Seo Y.S."/>
            <person name="Rhee S.K."/>
        </authorList>
    </citation>
    <scope>NUCLEOTIDE SEQUENCE [LARGE SCALE GENOMIC DNA]</scope>
    <source>
        <strain evidence="5 6">KCTC 23939</strain>
    </source>
</reference>
<evidence type="ECO:0000256" key="2">
    <source>
        <dbReference type="ARBA" id="ARBA00023235"/>
    </source>
</evidence>
<sequence>MKISFHKYQGTGNDFVMIDDRNETFPAENTALISFLCDRRMGVGADGVILIQNHPEHDFRMIYFNPDGSKSLCGNGSRCAIAFAKTLGIIGNQTVFETTDGVHDAFIEGEIVHFHLHDVGHATKQDSDWFINTGSPHHVRLVTDLDQMDIIQPGREIRYSKHYEPAGTNVNFVETTPEGIRVRTYERGVENETLSCGTGVTACALVAGMIDYQSPVKIETKGGSLTVSFTKTEAKSFQDIYLAGPAKKVFEGIVEVPI</sequence>
<evidence type="ECO:0000313" key="5">
    <source>
        <dbReference type="EMBL" id="MFH6984959.1"/>
    </source>
</evidence>
<gene>
    <name evidence="3 5" type="primary">dapF</name>
    <name evidence="5" type="ORF">ACHKAR_16000</name>
</gene>
<comment type="caution">
    <text evidence="3">Lacks conserved residue(s) required for the propagation of feature annotation.</text>
</comment>
<dbReference type="GO" id="GO:0008837">
    <property type="term" value="F:diaminopimelate epimerase activity"/>
    <property type="evidence" value="ECO:0007669"/>
    <property type="project" value="UniProtKB-EC"/>
</dbReference>
<comment type="subcellular location">
    <subcellularLocation>
        <location evidence="3">Cytoplasm</location>
    </subcellularLocation>
</comment>
<dbReference type="SUPFAM" id="SSF54506">
    <property type="entry name" value="Diaminopimelate epimerase-like"/>
    <property type="match status" value="2"/>
</dbReference>
<keyword evidence="3" id="KW-0457">Lysine biosynthesis</keyword>
<comment type="function">
    <text evidence="3">Catalyzes the stereoinversion of LL-2,6-diaminopimelate (L,L-DAP) to meso-diaminopimelate (meso-DAP), a precursor of L-lysine and an essential component of the bacterial peptidoglycan.</text>
</comment>
<dbReference type="PANTHER" id="PTHR31689">
    <property type="entry name" value="DIAMINOPIMELATE EPIMERASE, CHLOROPLASTIC"/>
    <property type="match status" value="1"/>
</dbReference>
<evidence type="ECO:0000313" key="6">
    <source>
        <dbReference type="Proteomes" id="UP001610063"/>
    </source>
</evidence>
<comment type="caution">
    <text evidence="5">The sequence shown here is derived from an EMBL/GenBank/DDBJ whole genome shotgun (WGS) entry which is preliminary data.</text>
</comment>
<feature type="binding site" evidence="3">
    <location>
        <position position="169"/>
    </location>
    <ligand>
        <name>substrate</name>
    </ligand>
</feature>
<feature type="active site" description="Proton donor" evidence="3">
    <location>
        <position position="73"/>
    </location>
</feature>
<organism evidence="5 6">
    <name type="scientific">Marinoscillum luteum</name>
    <dbReference type="NCBI Taxonomy" id="861051"/>
    <lineage>
        <taxon>Bacteria</taxon>
        <taxon>Pseudomonadati</taxon>
        <taxon>Bacteroidota</taxon>
        <taxon>Cytophagia</taxon>
        <taxon>Cytophagales</taxon>
        <taxon>Reichenbachiellaceae</taxon>
        <taxon>Marinoscillum</taxon>
    </lineage>
</organism>
<comment type="pathway">
    <text evidence="3">Amino-acid biosynthesis; L-lysine biosynthesis via DAP pathway; DL-2,6-diaminopimelate from LL-2,6-diaminopimelate: step 1/1.</text>
</comment>
<keyword evidence="6" id="KW-1185">Reference proteome</keyword>
<evidence type="ECO:0000256" key="3">
    <source>
        <dbReference type="HAMAP-Rule" id="MF_00197"/>
    </source>
</evidence>
<feature type="binding site" evidence="3">
    <location>
        <begin position="74"/>
        <end position="75"/>
    </location>
    <ligand>
        <name>substrate</name>
    </ligand>
</feature>
<dbReference type="Proteomes" id="UP001610063">
    <property type="component" value="Unassembled WGS sequence"/>
</dbReference>
<dbReference type="EC" id="5.1.1.7" evidence="3 4"/>
<dbReference type="PANTHER" id="PTHR31689:SF0">
    <property type="entry name" value="DIAMINOPIMELATE EPIMERASE"/>
    <property type="match status" value="1"/>
</dbReference>
<feature type="binding site" evidence="3">
    <location>
        <begin position="197"/>
        <end position="198"/>
    </location>
    <ligand>
        <name>substrate</name>
    </ligand>
</feature>
<feature type="active site" description="Proton acceptor" evidence="3">
    <location>
        <position position="196"/>
    </location>
</feature>
<comment type="catalytic activity">
    <reaction evidence="3">
        <text>(2S,6S)-2,6-diaminopimelate = meso-2,6-diaminopimelate</text>
        <dbReference type="Rhea" id="RHEA:15393"/>
        <dbReference type="ChEBI" id="CHEBI:57609"/>
        <dbReference type="ChEBI" id="CHEBI:57791"/>
        <dbReference type="EC" id="5.1.1.7"/>
    </reaction>
</comment>
<dbReference type="Gene3D" id="3.10.310.10">
    <property type="entry name" value="Diaminopimelate Epimerase, Chain A, domain 1"/>
    <property type="match status" value="2"/>
</dbReference>
<comment type="similarity">
    <text evidence="1 3">Belongs to the diaminopimelate epimerase family.</text>
</comment>
<dbReference type="InterPro" id="IPR001653">
    <property type="entry name" value="DAP_epimerase_DapF"/>
</dbReference>
<keyword evidence="3" id="KW-0963">Cytoplasm</keyword>
<dbReference type="NCBIfam" id="TIGR00652">
    <property type="entry name" value="DapF"/>
    <property type="match status" value="1"/>
</dbReference>
<feature type="binding site" evidence="3">
    <location>
        <position position="65"/>
    </location>
    <ligand>
        <name>substrate</name>
    </ligand>
</feature>
<proteinExistence type="inferred from homology"/>
<evidence type="ECO:0000256" key="1">
    <source>
        <dbReference type="ARBA" id="ARBA00010219"/>
    </source>
</evidence>
<comment type="subunit">
    <text evidence="3">Homodimer.</text>
</comment>
<dbReference type="HAMAP" id="MF_00197">
    <property type="entry name" value="DAP_epimerase"/>
    <property type="match status" value="1"/>
</dbReference>
<evidence type="ECO:0000256" key="4">
    <source>
        <dbReference type="NCBIfam" id="TIGR00652"/>
    </source>
</evidence>
<keyword evidence="2 3" id="KW-0413">Isomerase</keyword>
<accession>A0ABW7NBQ0</accession>
<keyword evidence="3" id="KW-0028">Amino-acid biosynthesis</keyword>
<dbReference type="RefSeq" id="WP_395418395.1">
    <property type="nucleotide sequence ID" value="NZ_JBIPKE010000019.1"/>
</dbReference>
<feature type="binding site" evidence="3">
    <location>
        <begin position="186"/>
        <end position="187"/>
    </location>
    <ligand>
        <name>substrate</name>
    </ligand>
</feature>